<evidence type="ECO:0000313" key="2">
    <source>
        <dbReference type="EMBL" id="NML42041.1"/>
    </source>
</evidence>
<dbReference type="GO" id="GO:0004622">
    <property type="term" value="F:phosphatidylcholine lysophospholipase activity"/>
    <property type="evidence" value="ECO:0007669"/>
    <property type="project" value="TreeGrafter"/>
</dbReference>
<reference evidence="2 3" key="1">
    <citation type="submission" date="2020-04" db="EMBL/GenBank/DDBJ databases">
        <title>Chitinophaga sp. G-6-1-13 sp. nov., isolated from soil.</title>
        <authorList>
            <person name="Dahal R.H."/>
            <person name="Chaudhary D.K."/>
        </authorList>
    </citation>
    <scope>NUCLEOTIDE SEQUENCE [LARGE SCALE GENOMIC DNA]</scope>
    <source>
        <strain evidence="2 3">G-6-1-13</strain>
    </source>
</reference>
<comment type="caution">
    <text evidence="2">The sequence shown here is derived from an EMBL/GenBank/DDBJ whole genome shotgun (WGS) entry which is preliminary data.</text>
</comment>
<proteinExistence type="predicted"/>
<evidence type="ECO:0000313" key="3">
    <source>
        <dbReference type="Proteomes" id="UP000583266"/>
    </source>
</evidence>
<protein>
    <submittedName>
        <fullName evidence="2">SGNH/GDSL hydrolase family protein</fullName>
    </submittedName>
</protein>
<dbReference type="EMBL" id="JABBGC010000004">
    <property type="protein sequence ID" value="NML42041.1"/>
    <property type="molecule type" value="Genomic_DNA"/>
</dbReference>
<dbReference type="Gene3D" id="3.40.50.1110">
    <property type="entry name" value="SGNH hydrolase"/>
    <property type="match status" value="1"/>
</dbReference>
<dbReference type="Pfam" id="PF13472">
    <property type="entry name" value="Lipase_GDSL_2"/>
    <property type="match status" value="1"/>
</dbReference>
<keyword evidence="2" id="KW-0378">Hydrolase</keyword>
<gene>
    <name evidence="2" type="ORF">HHL17_32950</name>
</gene>
<dbReference type="SUPFAM" id="SSF52266">
    <property type="entry name" value="SGNH hydrolase"/>
    <property type="match status" value="1"/>
</dbReference>
<dbReference type="PANTHER" id="PTHR30383">
    <property type="entry name" value="THIOESTERASE 1/PROTEASE 1/LYSOPHOSPHOLIPASE L1"/>
    <property type="match status" value="1"/>
</dbReference>
<dbReference type="InterPro" id="IPR051532">
    <property type="entry name" value="Ester_Hydrolysis_Enzymes"/>
</dbReference>
<dbReference type="Gene3D" id="2.60.120.260">
    <property type="entry name" value="Galactose-binding domain-like"/>
    <property type="match status" value="1"/>
</dbReference>
<dbReference type="AlphaFoldDB" id="A0A848GX89"/>
<dbReference type="CDD" id="cd00229">
    <property type="entry name" value="SGNH_hydrolase"/>
    <property type="match status" value="1"/>
</dbReference>
<dbReference type="InterPro" id="IPR036514">
    <property type="entry name" value="SGNH_hydro_sf"/>
</dbReference>
<dbReference type="InterPro" id="IPR013830">
    <property type="entry name" value="SGNH_hydro"/>
</dbReference>
<feature type="domain" description="SGNH hydrolase-type esterase" evidence="1">
    <location>
        <begin position="62"/>
        <end position="231"/>
    </location>
</feature>
<organism evidence="2 3">
    <name type="scientific">Chitinophaga fulva</name>
    <dbReference type="NCBI Taxonomy" id="2728842"/>
    <lineage>
        <taxon>Bacteria</taxon>
        <taxon>Pseudomonadati</taxon>
        <taxon>Bacteroidota</taxon>
        <taxon>Chitinophagia</taxon>
        <taxon>Chitinophagales</taxon>
        <taxon>Chitinophagaceae</taxon>
        <taxon>Chitinophaga</taxon>
    </lineage>
</organism>
<dbReference type="PANTHER" id="PTHR30383:SF28">
    <property type="entry name" value="LIPASE_ACYLHYDROLASE"/>
    <property type="match status" value="1"/>
</dbReference>
<evidence type="ECO:0000259" key="1">
    <source>
        <dbReference type="Pfam" id="PF13472"/>
    </source>
</evidence>
<accession>A0A848GX89</accession>
<keyword evidence="3" id="KW-1185">Reference proteome</keyword>
<name>A0A848GX89_9BACT</name>
<dbReference type="Proteomes" id="UP000583266">
    <property type="component" value="Unassembled WGS sequence"/>
</dbReference>
<sequence length="398" mass="44183">MLSIILLVECSVMKKLVPVLLLLLAMFPALAQLKSETFITRYGNLDNTWYQISARKQATVAFLGGSITNMEGWRGKVGDYLARTYPATVFSLLNAGIPSLGSLPHAFRLQQDVLDKGRVDLLFVEAAVNDKVNSTPAAVQRRALEGIIRHALIANPHMNIVLMAFVDEDKMADYRAGKVPAEVALHEEMARRYQLPFVDLAKEVTTRIDAGEFSWKNDFKDLHPSPFGQEIYFNTIRQLLDSAFNRPAPRKVVAAKIPAVTDPFNYANGQYVDVHTANHLQDFVVDESWKPSDKVHTRPGFVEVPMLVSGTTAASFELPFTGRTVGVALLSGPDAGVIRYSIDGKPEQQIDTRTQWSRSLYLPWYLVLGDGLTTGPHTLKITTVSGSVCRIVHFLVNQ</sequence>